<protein>
    <submittedName>
        <fullName evidence="2">Uncharacterized protein</fullName>
    </submittedName>
</protein>
<comment type="caution">
    <text evidence="2">The sequence shown here is derived from an EMBL/GenBank/DDBJ whole genome shotgun (WGS) entry which is preliminary data.</text>
</comment>
<evidence type="ECO:0000256" key="1">
    <source>
        <dbReference type="SAM" id="MobiDB-lite"/>
    </source>
</evidence>
<accession>A0A565B049</accession>
<feature type="region of interest" description="Disordered" evidence="1">
    <location>
        <begin position="1"/>
        <end position="40"/>
    </location>
</feature>
<gene>
    <name evidence="2" type="ORF">ANE_LOCUS4590</name>
</gene>
<evidence type="ECO:0000313" key="3">
    <source>
        <dbReference type="Proteomes" id="UP000489600"/>
    </source>
</evidence>
<dbReference type="Proteomes" id="UP000489600">
    <property type="component" value="Unassembled WGS sequence"/>
</dbReference>
<evidence type="ECO:0000313" key="2">
    <source>
        <dbReference type="EMBL" id="VVA94145.1"/>
    </source>
</evidence>
<name>A0A565B049_9BRAS</name>
<proteinExistence type="predicted"/>
<dbReference type="EMBL" id="CABITT030000002">
    <property type="protein sequence ID" value="VVA94145.1"/>
    <property type="molecule type" value="Genomic_DNA"/>
</dbReference>
<sequence length="204" mass="21482">MSLSRLEREEFRPCSGRGQPTARPTGSERDSSDLESEEKDLIAAVAESEGVHQMLTDEVANLRRIFRALPVGMDDGERMELAAASLGVQNFSGSSIETPGLYGLSAKKAASGPATMESLAPVLGAPATVIVEPPVVPAERVTEVVIPAPGDAPEDDGSVPSVRVDTEMSEQVFVEDVEASEQVLAEDATDEAAGQDGMEVEKTV</sequence>
<dbReference type="AlphaFoldDB" id="A0A565B049"/>
<reference evidence="2" key="1">
    <citation type="submission" date="2019-07" db="EMBL/GenBank/DDBJ databases">
        <authorList>
            <person name="Dittberner H."/>
        </authorList>
    </citation>
    <scope>NUCLEOTIDE SEQUENCE [LARGE SCALE GENOMIC DNA]</scope>
</reference>
<feature type="compositionally biased region" description="Basic and acidic residues" evidence="1">
    <location>
        <begin position="1"/>
        <end position="12"/>
    </location>
</feature>
<organism evidence="2 3">
    <name type="scientific">Arabis nemorensis</name>
    <dbReference type="NCBI Taxonomy" id="586526"/>
    <lineage>
        <taxon>Eukaryota</taxon>
        <taxon>Viridiplantae</taxon>
        <taxon>Streptophyta</taxon>
        <taxon>Embryophyta</taxon>
        <taxon>Tracheophyta</taxon>
        <taxon>Spermatophyta</taxon>
        <taxon>Magnoliopsida</taxon>
        <taxon>eudicotyledons</taxon>
        <taxon>Gunneridae</taxon>
        <taxon>Pentapetalae</taxon>
        <taxon>rosids</taxon>
        <taxon>malvids</taxon>
        <taxon>Brassicales</taxon>
        <taxon>Brassicaceae</taxon>
        <taxon>Arabideae</taxon>
        <taxon>Arabis</taxon>
    </lineage>
</organism>
<keyword evidence="3" id="KW-1185">Reference proteome</keyword>